<dbReference type="Proteomes" id="UP001589609">
    <property type="component" value="Unassembled WGS sequence"/>
</dbReference>
<protein>
    <submittedName>
        <fullName evidence="1">Uncharacterized protein</fullName>
    </submittedName>
</protein>
<name>A0ABV5WGK8_9BACI</name>
<organism evidence="1 2">
    <name type="scientific">Ectobacillus funiculus</name>
    <dbReference type="NCBI Taxonomy" id="137993"/>
    <lineage>
        <taxon>Bacteria</taxon>
        <taxon>Bacillati</taxon>
        <taxon>Bacillota</taxon>
        <taxon>Bacilli</taxon>
        <taxon>Bacillales</taxon>
        <taxon>Bacillaceae</taxon>
        <taxon>Ectobacillus</taxon>
    </lineage>
</organism>
<keyword evidence="2" id="KW-1185">Reference proteome</keyword>
<gene>
    <name evidence="1" type="ORF">ACFFMS_15120</name>
</gene>
<comment type="caution">
    <text evidence="1">The sequence shown here is derived from an EMBL/GenBank/DDBJ whole genome shotgun (WGS) entry which is preliminary data.</text>
</comment>
<sequence length="116" mass="13623">MGEFKQKRLTHWDYMWKDEQGRRFMGMVLLPANRKRAGRYLWELKKQLADAYKSKLYVPITILHQDSFLDIDGRICAVSDDENMITIQDLAGSYYTVRISDVLHIEYKNEGGNSSE</sequence>
<evidence type="ECO:0000313" key="2">
    <source>
        <dbReference type="Proteomes" id="UP001589609"/>
    </source>
</evidence>
<dbReference type="RefSeq" id="WP_129728000.1">
    <property type="nucleotide sequence ID" value="NZ_JAPCYI010000001.1"/>
</dbReference>
<evidence type="ECO:0000313" key="1">
    <source>
        <dbReference type="EMBL" id="MFB9759736.1"/>
    </source>
</evidence>
<dbReference type="EMBL" id="JBHMAF010000086">
    <property type="protein sequence ID" value="MFB9759736.1"/>
    <property type="molecule type" value="Genomic_DNA"/>
</dbReference>
<proteinExistence type="predicted"/>
<reference evidence="1 2" key="1">
    <citation type="submission" date="2024-09" db="EMBL/GenBank/DDBJ databases">
        <authorList>
            <person name="Sun Q."/>
            <person name="Mori K."/>
        </authorList>
    </citation>
    <scope>NUCLEOTIDE SEQUENCE [LARGE SCALE GENOMIC DNA]</scope>
    <source>
        <strain evidence="1 2">JCM 11201</strain>
    </source>
</reference>
<accession>A0ABV5WGK8</accession>